<dbReference type="EMBL" id="JAGGMS010000001">
    <property type="protein sequence ID" value="MBP2180742.1"/>
    <property type="molecule type" value="Genomic_DNA"/>
</dbReference>
<dbReference type="Pfam" id="PF07690">
    <property type="entry name" value="MFS_1"/>
    <property type="match status" value="1"/>
</dbReference>
<feature type="transmembrane region" description="Helical" evidence="6">
    <location>
        <begin position="71"/>
        <end position="93"/>
    </location>
</feature>
<feature type="transmembrane region" description="Helical" evidence="6">
    <location>
        <begin position="298"/>
        <end position="317"/>
    </location>
</feature>
<feature type="transmembrane region" description="Helical" evidence="6">
    <location>
        <begin position="156"/>
        <end position="180"/>
    </location>
</feature>
<feature type="transmembrane region" description="Helical" evidence="6">
    <location>
        <begin position="338"/>
        <end position="354"/>
    </location>
</feature>
<dbReference type="Proteomes" id="UP000741013">
    <property type="component" value="Unassembled WGS sequence"/>
</dbReference>
<evidence type="ECO:0000256" key="1">
    <source>
        <dbReference type="ARBA" id="ARBA00004651"/>
    </source>
</evidence>
<dbReference type="InterPro" id="IPR020846">
    <property type="entry name" value="MFS_dom"/>
</dbReference>
<feature type="domain" description="Major facilitator superfamily (MFS) profile" evidence="7">
    <location>
        <begin position="4"/>
        <end position="397"/>
    </location>
</feature>
<reference evidence="8 9" key="1">
    <citation type="submission" date="2021-03" db="EMBL/GenBank/DDBJ databases">
        <title>Sequencing the genomes of 1000 actinobacteria strains.</title>
        <authorList>
            <person name="Klenk H.-P."/>
        </authorList>
    </citation>
    <scope>NUCLEOTIDE SEQUENCE [LARGE SCALE GENOMIC DNA]</scope>
    <source>
        <strain evidence="8 9">DSM 45510</strain>
    </source>
</reference>
<feature type="transmembrane region" description="Helical" evidence="6">
    <location>
        <begin position="201"/>
        <end position="226"/>
    </location>
</feature>
<feature type="transmembrane region" description="Helical" evidence="6">
    <location>
        <begin position="238"/>
        <end position="260"/>
    </location>
</feature>
<comment type="caution">
    <text evidence="8">The sequence shown here is derived from an EMBL/GenBank/DDBJ whole genome shotgun (WGS) entry which is preliminary data.</text>
</comment>
<name>A0ABS4PMW7_9PSEU</name>
<feature type="transmembrane region" description="Helical" evidence="6">
    <location>
        <begin position="374"/>
        <end position="393"/>
    </location>
</feature>
<evidence type="ECO:0000259" key="7">
    <source>
        <dbReference type="PROSITE" id="PS50850"/>
    </source>
</evidence>
<dbReference type="PROSITE" id="PS50850">
    <property type="entry name" value="MFS"/>
    <property type="match status" value="1"/>
</dbReference>
<keyword evidence="4 6" id="KW-1133">Transmembrane helix</keyword>
<dbReference type="InterPro" id="IPR036259">
    <property type="entry name" value="MFS_trans_sf"/>
</dbReference>
<proteinExistence type="predicted"/>
<keyword evidence="2" id="KW-0813">Transport</keyword>
<feature type="transmembrane region" description="Helical" evidence="6">
    <location>
        <begin position="267"/>
        <end position="286"/>
    </location>
</feature>
<gene>
    <name evidence="8" type="ORF">JOM49_002268</name>
</gene>
<feature type="transmembrane region" description="Helical" evidence="6">
    <location>
        <begin position="128"/>
        <end position="150"/>
    </location>
</feature>
<comment type="subcellular location">
    <subcellularLocation>
        <location evidence="1">Cell membrane</location>
        <topology evidence="1">Multi-pass membrane protein</topology>
    </subcellularLocation>
</comment>
<protein>
    <submittedName>
        <fullName evidence="8">MFS family permease</fullName>
    </submittedName>
</protein>
<dbReference type="PANTHER" id="PTHR42718">
    <property type="entry name" value="MAJOR FACILITATOR SUPERFAMILY MULTIDRUG TRANSPORTER MFSC"/>
    <property type="match status" value="1"/>
</dbReference>
<dbReference type="InterPro" id="IPR011701">
    <property type="entry name" value="MFS"/>
</dbReference>
<evidence type="ECO:0000256" key="4">
    <source>
        <dbReference type="ARBA" id="ARBA00022989"/>
    </source>
</evidence>
<dbReference type="RefSeq" id="WP_209664251.1">
    <property type="nucleotide sequence ID" value="NZ_JAGGMS010000001.1"/>
</dbReference>
<dbReference type="CDD" id="cd17321">
    <property type="entry name" value="MFS_MMR_MDR_like"/>
    <property type="match status" value="1"/>
</dbReference>
<feature type="transmembrane region" description="Helical" evidence="6">
    <location>
        <begin position="99"/>
        <end position="116"/>
    </location>
</feature>
<keyword evidence="9" id="KW-1185">Reference proteome</keyword>
<dbReference type="PANTHER" id="PTHR42718:SF9">
    <property type="entry name" value="MAJOR FACILITATOR SUPERFAMILY MULTIDRUG TRANSPORTER MFSC"/>
    <property type="match status" value="1"/>
</dbReference>
<evidence type="ECO:0000256" key="2">
    <source>
        <dbReference type="ARBA" id="ARBA00022448"/>
    </source>
</evidence>
<organism evidence="8 9">
    <name type="scientific">Amycolatopsis magusensis</name>
    <dbReference type="NCBI Taxonomy" id="882444"/>
    <lineage>
        <taxon>Bacteria</taxon>
        <taxon>Bacillati</taxon>
        <taxon>Actinomycetota</taxon>
        <taxon>Actinomycetes</taxon>
        <taxon>Pseudonocardiales</taxon>
        <taxon>Pseudonocardiaceae</taxon>
        <taxon>Amycolatopsis</taxon>
    </lineage>
</organism>
<evidence type="ECO:0000313" key="8">
    <source>
        <dbReference type="EMBL" id="MBP2180742.1"/>
    </source>
</evidence>
<evidence type="ECO:0000256" key="5">
    <source>
        <dbReference type="ARBA" id="ARBA00023136"/>
    </source>
</evidence>
<keyword evidence="3 6" id="KW-0812">Transmembrane</keyword>
<dbReference type="Gene3D" id="1.20.1250.20">
    <property type="entry name" value="MFS general substrate transporter like domains"/>
    <property type="match status" value="1"/>
</dbReference>
<feature type="transmembrane region" description="Helical" evidence="6">
    <location>
        <begin position="42"/>
        <end position="62"/>
    </location>
</feature>
<sequence>MVPTLVVIALGGFVTSLDNNIVAAGVPSMARELGLGLDELQWVSIGYMLPFAALLLVAGVLVDRLGQARTLVAGLIGFGIGAVAGGFATTGWVLIGARVLQGTAAAFMVPGLLSLLRTNLDSRQRAIGATLWTASLAVALAVGPTVGGLLSEYLHWGWIFFSNLPFVAAIALLVPVTASGERNHGTRLRARTMLEAFGQRVFIAGLLVQLLWGLGVSGVFFFTPLLHQDSLGLSPLMAGLPLVLVALAIMAATPAVPWAVLRFGPHWTVAVGLTGVAVGLVAVALVNHIPEIPPRIPGLLLIGAGSALTTPLTSFALEVVPGEHAGTASGLLTASRELSGAVGVALIGVVLTTVRTEHLWQGEGPALATGYTAGLYTAAALELAGAVLAFAVFRRRD</sequence>
<keyword evidence="5 6" id="KW-0472">Membrane</keyword>
<evidence type="ECO:0000256" key="6">
    <source>
        <dbReference type="SAM" id="Phobius"/>
    </source>
</evidence>
<dbReference type="SUPFAM" id="SSF103473">
    <property type="entry name" value="MFS general substrate transporter"/>
    <property type="match status" value="1"/>
</dbReference>
<evidence type="ECO:0000313" key="9">
    <source>
        <dbReference type="Proteomes" id="UP000741013"/>
    </source>
</evidence>
<evidence type="ECO:0000256" key="3">
    <source>
        <dbReference type="ARBA" id="ARBA00022692"/>
    </source>
</evidence>
<accession>A0ABS4PMW7</accession>